<accession>A0A1M6D9G1</accession>
<proteinExistence type="inferred from homology"/>
<keyword evidence="4" id="KW-1185">Reference proteome</keyword>
<evidence type="ECO:0000313" key="3">
    <source>
        <dbReference type="EMBL" id="SHI69862.1"/>
    </source>
</evidence>
<dbReference type="Pfam" id="PF02481">
    <property type="entry name" value="DNA_processg_A"/>
    <property type="match status" value="1"/>
</dbReference>
<evidence type="ECO:0000313" key="4">
    <source>
        <dbReference type="Proteomes" id="UP000184080"/>
    </source>
</evidence>
<dbReference type="InterPro" id="IPR057666">
    <property type="entry name" value="DrpA_SLOG"/>
</dbReference>
<dbReference type="OrthoDB" id="9785707at2"/>
<sequence length="360" mass="40520">MELEKLWLGICPINNIYKIRLLETFKSSQAILENILSNNNDMVINKETKEKLLNTWNKDKLKIFRERIEKSNIQVVTLEDENYNTNLSNIGENKPYILFYKGDIKELNKFTVAVVGSRHCTDYGKNVCISIVEELVSLGINVISGGAEGIDAIAHRTALKNNGFTAAVLGSGIDVLYPYSNKNLFKEISEKGVLISEFPPDTKPHNYNFPNRNRIISGISDIIIVVEAKETSGSIITGHHGVDQGKDILAVPGTISMKNSRGCNKLIQEGANIYLGLQSIYSLLTLNLKWYNQQKNSPAPIKNLTLKESILNLISDRPIHIDELQKYTNVDITLLYELLFEMQLNKEIISLSGNFYARVI</sequence>
<dbReference type="Proteomes" id="UP000184080">
    <property type="component" value="Unassembled WGS sequence"/>
</dbReference>
<evidence type="ECO:0000259" key="2">
    <source>
        <dbReference type="Pfam" id="PF02481"/>
    </source>
</evidence>
<dbReference type="PANTHER" id="PTHR43022">
    <property type="entry name" value="PROTEIN SMF"/>
    <property type="match status" value="1"/>
</dbReference>
<dbReference type="NCBIfam" id="TIGR00732">
    <property type="entry name" value="dprA"/>
    <property type="match status" value="1"/>
</dbReference>
<dbReference type="PANTHER" id="PTHR43022:SF1">
    <property type="entry name" value="PROTEIN SMF"/>
    <property type="match status" value="1"/>
</dbReference>
<dbReference type="InterPro" id="IPR036388">
    <property type="entry name" value="WH-like_DNA-bd_sf"/>
</dbReference>
<reference evidence="3 4" key="1">
    <citation type="submission" date="2016-11" db="EMBL/GenBank/DDBJ databases">
        <authorList>
            <person name="Jaros S."/>
            <person name="Januszkiewicz K."/>
            <person name="Wedrychowicz H."/>
        </authorList>
    </citation>
    <scope>NUCLEOTIDE SEQUENCE [LARGE SCALE GENOMIC DNA]</scope>
    <source>
        <strain evidence="3 4">DSM 21864</strain>
    </source>
</reference>
<dbReference type="InterPro" id="IPR003488">
    <property type="entry name" value="DprA"/>
</dbReference>
<comment type="similarity">
    <text evidence="1">Belongs to the DprA/Smf family.</text>
</comment>
<dbReference type="Gene3D" id="3.40.50.450">
    <property type="match status" value="1"/>
</dbReference>
<name>A0A1M6D9G1_9CLOT</name>
<dbReference type="GO" id="GO:0009294">
    <property type="term" value="P:DNA-mediated transformation"/>
    <property type="evidence" value="ECO:0007669"/>
    <property type="project" value="InterPro"/>
</dbReference>
<organism evidence="3 4">
    <name type="scientific">Clostridium amylolyticum</name>
    <dbReference type="NCBI Taxonomy" id="1121298"/>
    <lineage>
        <taxon>Bacteria</taxon>
        <taxon>Bacillati</taxon>
        <taxon>Bacillota</taxon>
        <taxon>Clostridia</taxon>
        <taxon>Eubacteriales</taxon>
        <taxon>Clostridiaceae</taxon>
        <taxon>Clostridium</taxon>
    </lineage>
</organism>
<evidence type="ECO:0000256" key="1">
    <source>
        <dbReference type="ARBA" id="ARBA00006525"/>
    </source>
</evidence>
<dbReference type="SUPFAM" id="SSF102405">
    <property type="entry name" value="MCP/YpsA-like"/>
    <property type="match status" value="1"/>
</dbReference>
<dbReference type="Gene3D" id="1.10.10.10">
    <property type="entry name" value="Winged helix-like DNA-binding domain superfamily/Winged helix DNA-binding domain"/>
    <property type="match status" value="1"/>
</dbReference>
<dbReference type="RefSeq" id="WP_073004887.1">
    <property type="nucleotide sequence ID" value="NZ_FQZO01000001.1"/>
</dbReference>
<dbReference type="EMBL" id="FQZO01000001">
    <property type="protein sequence ID" value="SHI69862.1"/>
    <property type="molecule type" value="Genomic_DNA"/>
</dbReference>
<gene>
    <name evidence="3" type="ORF">SAMN05444401_1385</name>
</gene>
<dbReference type="STRING" id="1121298.SAMN05444401_1385"/>
<feature type="domain" description="Smf/DprA SLOG" evidence="2">
    <location>
        <begin position="74"/>
        <end position="283"/>
    </location>
</feature>
<protein>
    <submittedName>
        <fullName evidence="3">DNA processing protein</fullName>
    </submittedName>
</protein>
<dbReference type="AlphaFoldDB" id="A0A1M6D9G1"/>